<proteinExistence type="predicted"/>
<evidence type="ECO:0000313" key="1">
    <source>
        <dbReference type="EMBL" id="SPC20963.1"/>
    </source>
</evidence>
<reference evidence="1 2" key="1">
    <citation type="submission" date="2018-01" db="EMBL/GenBank/DDBJ databases">
        <authorList>
            <person name="Clerissi C."/>
        </authorList>
    </citation>
    <scope>NUCLEOTIDE SEQUENCE [LARGE SCALE GENOMIC DNA]</scope>
    <source>
        <strain evidence="1">Cupriavidus taiwanensis STM 6021</strain>
    </source>
</reference>
<accession>A0A7Z7NMF9</accession>
<protein>
    <submittedName>
        <fullName evidence="1">Uncharacterized protein</fullName>
    </submittedName>
</protein>
<name>A0A7Z7NMF9_9BURK</name>
<evidence type="ECO:0000313" key="2">
    <source>
        <dbReference type="Proteomes" id="UP000257139"/>
    </source>
</evidence>
<dbReference type="Proteomes" id="UP000257139">
    <property type="component" value="Chromosome CBM2594_b"/>
</dbReference>
<gene>
    <name evidence="1" type="ORF">CBM2594_B10067</name>
</gene>
<sequence length="28" mass="2960">MRETADFGPPFCFLGGVCRTDGISLNGV</sequence>
<dbReference type="AlphaFoldDB" id="A0A7Z7NMF9"/>
<organism evidence="1 2">
    <name type="scientific">Cupriavidus taiwanensis</name>
    <dbReference type="NCBI Taxonomy" id="164546"/>
    <lineage>
        <taxon>Bacteria</taxon>
        <taxon>Pseudomonadati</taxon>
        <taxon>Pseudomonadota</taxon>
        <taxon>Betaproteobacteria</taxon>
        <taxon>Burkholderiales</taxon>
        <taxon>Burkholderiaceae</taxon>
        <taxon>Cupriavidus</taxon>
    </lineage>
</organism>
<dbReference type="EMBL" id="LT978514">
    <property type="protein sequence ID" value="SPC20963.1"/>
    <property type="molecule type" value="Genomic_DNA"/>
</dbReference>